<evidence type="ECO:0000313" key="1">
    <source>
        <dbReference type="EMBL" id="KNB53477.1"/>
    </source>
</evidence>
<proteinExistence type="predicted"/>
<comment type="caution">
    <text evidence="1">The sequence shown here is derived from an EMBL/GenBank/DDBJ whole genome shotgun (WGS) entry which is preliminary data.</text>
</comment>
<dbReference type="EMBL" id="LFXA01000002">
    <property type="protein sequence ID" value="KNB53477.1"/>
    <property type="molecule type" value="Genomic_DNA"/>
</dbReference>
<keyword evidence="2" id="KW-1185">Reference proteome</keyword>
<name>A0A0K9XLB9_9ACTN</name>
<accession>A0A0K9XLB9</accession>
<dbReference type="AlphaFoldDB" id="A0A0K9XLB9"/>
<dbReference type="RefSeq" id="WP_078870879.1">
    <property type="nucleotide sequence ID" value="NZ_LFXA01000002.1"/>
</dbReference>
<protein>
    <submittedName>
        <fullName evidence="1">Uncharacterized protein</fullName>
    </submittedName>
</protein>
<dbReference type="Proteomes" id="UP000037288">
    <property type="component" value="Unassembled WGS sequence"/>
</dbReference>
<sequence length="92" mass="10327">MPQNITVRELVQRLQTYDDDAVIRLAVNPDFPFAHYPGTLTEGLDDDGRRAVFLGDGGQQSYLPRPVAVALRWTTDTTAPQTRRRTARATAR</sequence>
<dbReference type="OrthoDB" id="3691787at2"/>
<reference evidence="2" key="1">
    <citation type="submission" date="2015-07" db="EMBL/GenBank/DDBJ databases">
        <title>Draft genome sequence of Streptomyces sp. CMAA 1322, a bacterium isolated from Caatinga biome, from dry forest semiarid of Brazil.</title>
        <authorList>
            <person name="Santos S.N."/>
            <person name="Gacesa R."/>
            <person name="Taketani R.G."/>
            <person name="Long P.F."/>
            <person name="Melo I.S."/>
        </authorList>
    </citation>
    <scope>NUCLEOTIDE SEQUENCE [LARGE SCALE GENOMIC DNA]</scope>
    <source>
        <strain evidence="2">CMAA 1322</strain>
    </source>
</reference>
<dbReference type="PATRIC" id="fig|1678637.3.peg.436"/>
<evidence type="ECO:0000313" key="2">
    <source>
        <dbReference type="Proteomes" id="UP000037288"/>
    </source>
</evidence>
<organism evidence="1 2">
    <name type="scientific">Streptomyces caatingaensis</name>
    <dbReference type="NCBI Taxonomy" id="1678637"/>
    <lineage>
        <taxon>Bacteria</taxon>
        <taxon>Bacillati</taxon>
        <taxon>Actinomycetota</taxon>
        <taxon>Actinomycetes</taxon>
        <taxon>Kitasatosporales</taxon>
        <taxon>Streptomycetaceae</taxon>
        <taxon>Streptomyces</taxon>
    </lineage>
</organism>
<gene>
    <name evidence="1" type="ORF">AC230_02045</name>
</gene>